<dbReference type="PANTHER" id="PTHR10445">
    <property type="entry name" value="GENERAL TRANSCRIPTION FACTOR IIF SUBUNIT 2"/>
    <property type="match status" value="1"/>
</dbReference>
<dbReference type="InterPro" id="IPR036390">
    <property type="entry name" value="WH_DNA-bd_sf"/>
</dbReference>
<proteinExistence type="predicted"/>
<protein>
    <recommendedName>
        <fullName evidence="1">TFIIF beta subunit HTH domain-containing protein</fullName>
    </recommendedName>
</protein>
<dbReference type="Pfam" id="PF02270">
    <property type="entry name" value="TFIIF_beta"/>
    <property type="match status" value="1"/>
</dbReference>
<comment type="caution">
    <text evidence="2">The sequence shown here is derived from an EMBL/GenBank/DDBJ whole genome shotgun (WGS) entry which is preliminary data.</text>
</comment>
<dbReference type="Gene3D" id="1.10.10.10">
    <property type="entry name" value="Winged helix-like DNA-binding domain superfamily/Winged helix DNA-binding domain"/>
    <property type="match status" value="1"/>
</dbReference>
<evidence type="ECO:0000259" key="1">
    <source>
        <dbReference type="Pfam" id="PF02270"/>
    </source>
</evidence>
<sequence length="227" mass="25974">MWVGNGFSREINAVSSSLRSLPFPDDPYLPLPKVIVSIDPLAFVDDDTKVVMELARAEFGNIPKRYALDMYKDSVLMFVFGDLSVEGKIKNICDMRLHNETLRAMDTFAMKEQTSICAKANCSRSMKIPLECVCGHWSMISPTAAAVFKIQHLKPLFKNTVNAAYYSPEKKKVVNKTLEMKRTRRDRGEMEEQFLKDLLRDLCIYNNKGSNQGTYELKPEYKKVPQE</sequence>
<evidence type="ECO:0000313" key="2">
    <source>
        <dbReference type="EMBL" id="CAH8384742.1"/>
    </source>
</evidence>
<reference evidence="2 3" key="1">
    <citation type="submission" date="2022-03" db="EMBL/GenBank/DDBJ databases">
        <authorList>
            <person name="Macdonald S."/>
            <person name="Ahmed S."/>
            <person name="Newling K."/>
        </authorList>
    </citation>
    <scope>NUCLEOTIDE SEQUENCE [LARGE SCALE GENOMIC DNA]</scope>
</reference>
<dbReference type="InterPro" id="IPR036388">
    <property type="entry name" value="WH-like_DNA-bd_sf"/>
</dbReference>
<feature type="domain" description="TFIIF beta subunit HTH" evidence="1">
    <location>
        <begin position="189"/>
        <end position="222"/>
    </location>
</feature>
<dbReference type="Proteomes" id="UP001642260">
    <property type="component" value="Unassembled WGS sequence"/>
</dbReference>
<organism evidence="2 3">
    <name type="scientific">Eruca vesicaria subsp. sativa</name>
    <name type="common">Garden rocket</name>
    <name type="synonym">Eruca sativa</name>
    <dbReference type="NCBI Taxonomy" id="29727"/>
    <lineage>
        <taxon>Eukaryota</taxon>
        <taxon>Viridiplantae</taxon>
        <taxon>Streptophyta</taxon>
        <taxon>Embryophyta</taxon>
        <taxon>Tracheophyta</taxon>
        <taxon>Spermatophyta</taxon>
        <taxon>Magnoliopsida</taxon>
        <taxon>eudicotyledons</taxon>
        <taxon>Gunneridae</taxon>
        <taxon>Pentapetalae</taxon>
        <taxon>rosids</taxon>
        <taxon>malvids</taxon>
        <taxon>Brassicales</taxon>
        <taxon>Brassicaceae</taxon>
        <taxon>Brassiceae</taxon>
        <taxon>Eruca</taxon>
    </lineage>
</organism>
<dbReference type="AlphaFoldDB" id="A0ABC8LMT4"/>
<name>A0ABC8LMT4_ERUVS</name>
<evidence type="ECO:0000313" key="3">
    <source>
        <dbReference type="Proteomes" id="UP001642260"/>
    </source>
</evidence>
<dbReference type="InterPro" id="IPR040450">
    <property type="entry name" value="TFIIF_beta_HTH"/>
</dbReference>
<dbReference type="PANTHER" id="PTHR10445:SF2">
    <property type="entry name" value="TRANSCRIPTION INITIATION FACTOR IIF, BETA SUBUNIT"/>
    <property type="match status" value="1"/>
</dbReference>
<dbReference type="SUPFAM" id="SSF46785">
    <property type="entry name" value="Winged helix' DNA-binding domain"/>
    <property type="match status" value="1"/>
</dbReference>
<dbReference type="EMBL" id="CAKOAT010630710">
    <property type="protein sequence ID" value="CAH8384742.1"/>
    <property type="molecule type" value="Genomic_DNA"/>
</dbReference>
<dbReference type="InterPro" id="IPR003196">
    <property type="entry name" value="TFIIF_beta"/>
</dbReference>
<keyword evidence="3" id="KW-1185">Reference proteome</keyword>
<accession>A0ABC8LMT4</accession>
<gene>
    <name evidence="2" type="ORF">ERUC_LOCUS37225</name>
</gene>